<sequence>MRQLFWSRRALVGVSFLAVMAALGTGQLLLQKAIAQGKEAPRFEVDPFWPKPMPNNWVLGQTIGVAVDSRDHIWIVHRGSDPAALDNTELAVPITGNRAGQRVGECCNPSPPIMEFDQAGNLVNAWGGPSPTREYEWPSSNHGIAVDAEGFVYIGGNGAGDAHVLKFTRDGKFVAQWGRAGARQAKAAAAASDPLAGYAGVAPSGGVPAAGAATPAAGTAGPSAGAAPAASAAAPSAAPAAAAAPTYQANSHDQESFGRVAKIDLVENANEAYLSDGYLNHRVAVVDMDTGKIKRYWGAYGKPPTDEVLPPYNPAAPVAQQFANPVHCSNVSNDGFVYVCDRANDRIQIFRTDGTFVKEVFVATQTLADGSVWDIDFSHDPEQRFLYVADGVNEHVRVFNRQTMEELYNFGYGGRQPGMFLGVHSIAVDSKGNIYTTETYTGKRLQKFVNKGVGPVSTVNAAMPWPTP</sequence>
<dbReference type="Gene3D" id="2.120.10.30">
    <property type="entry name" value="TolB, C-terminal domain"/>
    <property type="match status" value="2"/>
</dbReference>
<comment type="caution">
    <text evidence="3">The sequence shown here is derived from an EMBL/GenBank/DDBJ whole genome shotgun (WGS) entry which is preliminary data.</text>
</comment>
<dbReference type="SUPFAM" id="SSF63829">
    <property type="entry name" value="Calcium-dependent phosphotriesterase"/>
    <property type="match status" value="1"/>
</dbReference>
<keyword evidence="4" id="KW-1185">Reference proteome</keyword>
<dbReference type="PANTHER" id="PTHR24104">
    <property type="entry name" value="E3 UBIQUITIN-PROTEIN LIGASE NHLRC1-RELATED"/>
    <property type="match status" value="1"/>
</dbReference>
<dbReference type="PANTHER" id="PTHR24104:SF25">
    <property type="entry name" value="PROTEIN LIN-41"/>
    <property type="match status" value="1"/>
</dbReference>
<organism evidence="3 4">
    <name type="scientific">Microvirga arabica</name>
    <dbReference type="NCBI Taxonomy" id="1128671"/>
    <lineage>
        <taxon>Bacteria</taxon>
        <taxon>Pseudomonadati</taxon>
        <taxon>Pseudomonadota</taxon>
        <taxon>Alphaproteobacteria</taxon>
        <taxon>Hyphomicrobiales</taxon>
        <taxon>Methylobacteriaceae</taxon>
        <taxon>Microvirga</taxon>
    </lineage>
</organism>
<dbReference type="InterPro" id="IPR001258">
    <property type="entry name" value="NHL_repeat"/>
</dbReference>
<dbReference type="InterPro" id="IPR019405">
    <property type="entry name" value="Lactonase_7-beta_prop"/>
</dbReference>
<accession>A0ABV6YGS5</accession>
<proteinExistence type="predicted"/>
<gene>
    <name evidence="3" type="ORF">ACETIH_26635</name>
</gene>
<dbReference type="Pfam" id="PF10282">
    <property type="entry name" value="Lactonase"/>
    <property type="match status" value="1"/>
</dbReference>
<feature type="repeat" description="NHL" evidence="2">
    <location>
        <begin position="407"/>
        <end position="451"/>
    </location>
</feature>
<evidence type="ECO:0000313" key="4">
    <source>
        <dbReference type="Proteomes" id="UP001593940"/>
    </source>
</evidence>
<reference evidence="3 4" key="1">
    <citation type="submission" date="2024-09" db="EMBL/GenBank/DDBJ databases">
        <title>Nodulacao em especies de Leguminosae Basais da Amazonia e Caracterizacao dos Rizobios e Bacterias Associadas aos Nodulos.</title>
        <authorList>
            <person name="Jambeiro I.C.A."/>
            <person name="Lopes I.S."/>
            <person name="Aguiar E.R.G.R."/>
            <person name="Santos A.F.J."/>
            <person name="Dos Santos J.M.F."/>
            <person name="Gross E."/>
        </authorList>
    </citation>
    <scope>NUCLEOTIDE SEQUENCE [LARGE SCALE GENOMIC DNA]</scope>
    <source>
        <strain evidence="3 4">BRUESC1165</strain>
    </source>
</reference>
<dbReference type="PROSITE" id="PS51125">
    <property type="entry name" value="NHL"/>
    <property type="match status" value="1"/>
</dbReference>
<name>A0ABV6YGS5_9HYPH</name>
<evidence type="ECO:0000256" key="2">
    <source>
        <dbReference type="PROSITE-ProRule" id="PRU00504"/>
    </source>
</evidence>
<keyword evidence="1" id="KW-0677">Repeat</keyword>
<dbReference type="EMBL" id="JBHOMY010000121">
    <property type="protein sequence ID" value="MFC1460217.1"/>
    <property type="molecule type" value="Genomic_DNA"/>
</dbReference>
<evidence type="ECO:0000256" key="1">
    <source>
        <dbReference type="ARBA" id="ARBA00022737"/>
    </source>
</evidence>
<dbReference type="Proteomes" id="UP001593940">
    <property type="component" value="Unassembled WGS sequence"/>
</dbReference>
<protein>
    <submittedName>
        <fullName evidence="3">Beta-propeller fold lactonase family protein</fullName>
    </submittedName>
</protein>
<evidence type="ECO:0000313" key="3">
    <source>
        <dbReference type="EMBL" id="MFC1460217.1"/>
    </source>
</evidence>
<dbReference type="RefSeq" id="WP_377031513.1">
    <property type="nucleotide sequence ID" value="NZ_JBHOMY010000121.1"/>
</dbReference>
<dbReference type="InterPro" id="IPR011042">
    <property type="entry name" value="6-blade_b-propeller_TolB-like"/>
</dbReference>
<dbReference type="InterPro" id="IPR050952">
    <property type="entry name" value="TRIM-NHL_E3_ligases"/>
</dbReference>